<evidence type="ECO:0000256" key="1">
    <source>
        <dbReference type="ARBA" id="ARBA00001964"/>
    </source>
</evidence>
<name>A0A926DJA0_9FIRM</name>
<dbReference type="GO" id="GO:0016740">
    <property type="term" value="F:transferase activity"/>
    <property type="evidence" value="ECO:0007669"/>
    <property type="project" value="UniProtKB-KW"/>
</dbReference>
<sequence length="273" mass="29383">MEANEKKFLNDVCKQIRRDIIEAIGSAGNGHVGGSLSIVEVLSVLYYKQMNVDPKNPQMADRDRLVLSKGHAGPALYSTLAEKGFFPREMLKTLNKPGTNLPSHADMLRTPGIDMTAGSLGQGLSAAVGMAVAAKIVKSPATIYAIIGDGESQEGMIWEAAMYANQKKLDNLIVFTDYNNAQISGTIDEVNSLEPLADKWKAFGFEVFDVKNGHDVEEINDAIEAAKKASKPSMIILHTIKGKGVSFAEALGIGCHAMPVPPEKVAEALEELK</sequence>
<dbReference type="AlphaFoldDB" id="A0A926DJA0"/>
<dbReference type="GO" id="GO:0046872">
    <property type="term" value="F:metal ion binding"/>
    <property type="evidence" value="ECO:0007669"/>
    <property type="project" value="UniProtKB-KW"/>
</dbReference>
<comment type="cofactor">
    <cofactor evidence="1">
        <name>thiamine diphosphate</name>
        <dbReference type="ChEBI" id="CHEBI:58937"/>
    </cofactor>
</comment>
<evidence type="ECO:0000313" key="7">
    <source>
        <dbReference type="EMBL" id="MBC8539098.1"/>
    </source>
</evidence>
<evidence type="ECO:0000256" key="3">
    <source>
        <dbReference type="ARBA" id="ARBA00022679"/>
    </source>
</evidence>
<evidence type="ECO:0000259" key="6">
    <source>
        <dbReference type="Pfam" id="PF00456"/>
    </source>
</evidence>
<dbReference type="CDD" id="cd02012">
    <property type="entry name" value="TPP_TK"/>
    <property type="match status" value="1"/>
</dbReference>
<feature type="domain" description="Transketolase N-terminal" evidence="6">
    <location>
        <begin position="12"/>
        <end position="267"/>
    </location>
</feature>
<dbReference type="Gene3D" id="3.40.50.970">
    <property type="match status" value="1"/>
</dbReference>
<evidence type="ECO:0000313" key="8">
    <source>
        <dbReference type="Proteomes" id="UP000617951"/>
    </source>
</evidence>
<dbReference type="Proteomes" id="UP000617951">
    <property type="component" value="Unassembled WGS sequence"/>
</dbReference>
<protein>
    <submittedName>
        <fullName evidence="7">Transketolase</fullName>
    </submittedName>
</protein>
<dbReference type="EMBL" id="JACRSS010000005">
    <property type="protein sequence ID" value="MBC8539098.1"/>
    <property type="molecule type" value="Genomic_DNA"/>
</dbReference>
<proteinExistence type="inferred from homology"/>
<gene>
    <name evidence="7" type="ORF">H8693_09155</name>
</gene>
<dbReference type="Pfam" id="PF00456">
    <property type="entry name" value="Transketolase_N"/>
    <property type="match status" value="1"/>
</dbReference>
<keyword evidence="4" id="KW-0479">Metal-binding</keyword>
<keyword evidence="8" id="KW-1185">Reference proteome</keyword>
<evidence type="ECO:0000256" key="5">
    <source>
        <dbReference type="ARBA" id="ARBA00023052"/>
    </source>
</evidence>
<comment type="similarity">
    <text evidence="2">Belongs to the transketolase family.</text>
</comment>
<reference evidence="7" key="1">
    <citation type="submission" date="2020-08" db="EMBL/GenBank/DDBJ databases">
        <title>Genome public.</title>
        <authorList>
            <person name="Liu C."/>
            <person name="Sun Q."/>
        </authorList>
    </citation>
    <scope>NUCLEOTIDE SEQUENCE</scope>
    <source>
        <strain evidence="7">NSJ-63</strain>
    </source>
</reference>
<evidence type="ECO:0000256" key="4">
    <source>
        <dbReference type="ARBA" id="ARBA00022723"/>
    </source>
</evidence>
<dbReference type="SUPFAM" id="SSF52518">
    <property type="entry name" value="Thiamin diphosphate-binding fold (THDP-binding)"/>
    <property type="match status" value="1"/>
</dbReference>
<dbReference type="PANTHER" id="PTHR47514">
    <property type="entry name" value="TRANSKETOLASE N-TERMINAL SECTION-RELATED"/>
    <property type="match status" value="1"/>
</dbReference>
<dbReference type="PROSITE" id="PS00801">
    <property type="entry name" value="TRANSKETOLASE_1"/>
    <property type="match status" value="1"/>
</dbReference>
<organism evidence="7 8">
    <name type="scientific">Guopingia tenuis</name>
    <dbReference type="NCBI Taxonomy" id="2763656"/>
    <lineage>
        <taxon>Bacteria</taxon>
        <taxon>Bacillati</taxon>
        <taxon>Bacillota</taxon>
        <taxon>Clostridia</taxon>
        <taxon>Christensenellales</taxon>
        <taxon>Christensenellaceae</taxon>
        <taxon>Guopingia</taxon>
    </lineage>
</organism>
<dbReference type="PANTHER" id="PTHR47514:SF1">
    <property type="entry name" value="TRANSKETOLASE N-TERMINAL SECTION-RELATED"/>
    <property type="match status" value="1"/>
</dbReference>
<dbReference type="RefSeq" id="WP_249280719.1">
    <property type="nucleotide sequence ID" value="NZ_JACRSS010000005.1"/>
</dbReference>
<evidence type="ECO:0000256" key="2">
    <source>
        <dbReference type="ARBA" id="ARBA00007131"/>
    </source>
</evidence>
<dbReference type="InterPro" id="IPR005474">
    <property type="entry name" value="Transketolase_N"/>
</dbReference>
<dbReference type="InterPro" id="IPR029061">
    <property type="entry name" value="THDP-binding"/>
</dbReference>
<keyword evidence="5" id="KW-0786">Thiamine pyrophosphate</keyword>
<keyword evidence="3" id="KW-0808">Transferase</keyword>
<comment type="caution">
    <text evidence="7">The sequence shown here is derived from an EMBL/GenBank/DDBJ whole genome shotgun (WGS) entry which is preliminary data.</text>
</comment>
<accession>A0A926DJA0</accession>
<dbReference type="InterPro" id="IPR049557">
    <property type="entry name" value="Transketolase_CS"/>
</dbReference>